<comment type="caution">
    <text evidence="5">The sequence shown here is derived from an EMBL/GenBank/DDBJ whole genome shotgun (WGS) entry which is preliminary data.</text>
</comment>
<dbReference type="PANTHER" id="PTHR48112:SF15">
    <property type="entry name" value="HMG BOX DOMAIN-CONTAINING PROTEIN"/>
    <property type="match status" value="1"/>
</dbReference>
<proteinExistence type="predicted"/>
<keyword evidence="1 2" id="KW-0238">DNA-binding</keyword>
<evidence type="ECO:0000256" key="1">
    <source>
        <dbReference type="ARBA" id="ARBA00023125"/>
    </source>
</evidence>
<protein>
    <recommendedName>
        <fullName evidence="4">HMG box domain-containing protein</fullName>
    </recommendedName>
</protein>
<keyword evidence="6" id="KW-1185">Reference proteome</keyword>
<dbReference type="PROSITE" id="PS50118">
    <property type="entry name" value="HMG_BOX_2"/>
    <property type="match status" value="1"/>
</dbReference>
<evidence type="ECO:0000259" key="4">
    <source>
        <dbReference type="PROSITE" id="PS50118"/>
    </source>
</evidence>
<feature type="region of interest" description="Disordered" evidence="3">
    <location>
        <begin position="252"/>
        <end position="273"/>
    </location>
</feature>
<dbReference type="AlphaFoldDB" id="A0A9N8HQX1"/>
<dbReference type="CDD" id="cd00084">
    <property type="entry name" value="HMG-box_SF"/>
    <property type="match status" value="1"/>
</dbReference>
<dbReference type="InterPro" id="IPR036910">
    <property type="entry name" value="HMG_box_dom_sf"/>
</dbReference>
<evidence type="ECO:0000313" key="6">
    <source>
        <dbReference type="Proteomes" id="UP001153069"/>
    </source>
</evidence>
<feature type="DNA-binding region" description="HMG box" evidence="2">
    <location>
        <begin position="302"/>
        <end position="424"/>
    </location>
</feature>
<feature type="region of interest" description="Disordered" evidence="3">
    <location>
        <begin position="325"/>
        <end position="382"/>
    </location>
</feature>
<evidence type="ECO:0000256" key="2">
    <source>
        <dbReference type="PROSITE-ProRule" id="PRU00267"/>
    </source>
</evidence>
<dbReference type="GO" id="GO:0003677">
    <property type="term" value="F:DNA binding"/>
    <property type="evidence" value="ECO:0007669"/>
    <property type="project" value="UniProtKB-UniRule"/>
</dbReference>
<reference evidence="5" key="1">
    <citation type="submission" date="2020-06" db="EMBL/GenBank/DDBJ databases">
        <authorList>
            <consortium name="Plant Systems Biology data submission"/>
        </authorList>
    </citation>
    <scope>NUCLEOTIDE SEQUENCE</scope>
    <source>
        <strain evidence="5">D6</strain>
    </source>
</reference>
<dbReference type="EMBL" id="CAICTM010001245">
    <property type="protein sequence ID" value="CAB9521907.1"/>
    <property type="molecule type" value="Genomic_DNA"/>
</dbReference>
<dbReference type="SUPFAM" id="SSF47095">
    <property type="entry name" value="HMG-box"/>
    <property type="match status" value="1"/>
</dbReference>
<sequence>MMSNNDYSDLSGLSRDELLQLVVAQQSQLRTHQHHQTTNFSGLTQQRSTGLTAASLLQDRLLAQQSLGAGTSASLGGGQHLSSLLAVPRAATSGAGMADFYLRRRAAGLTAPSHQADPVSAASATDLFQARRLASSLGASAQMREFMLRQELLGTSSAGGSNTLAPGSYSTVTHNSTGTTDLPSEGSNEDIILRRLITGTGQPRPAAAVAVHQPQTSSRGSFTFGSAAAAGTNTPSPHEMTTEILLGMSSSVHGARVPPTTRRVESHPSEAVVESKAPGVIGVAGKNAAPVGAAAAAAKKKTKRPLSAYNIFFKEEHAKIIAQNEREKAEKQARGESINSDDDYCDSDDENAAVDVTKTKGKKRKRSLSTNQPGKRGKRQVDFENLTKVIGRRWKELPSERVEEYKRRAEEAMQAYRKNLFQKIRNSVKEDQA</sequence>
<dbReference type="GO" id="GO:0005634">
    <property type="term" value="C:nucleus"/>
    <property type="evidence" value="ECO:0007669"/>
    <property type="project" value="UniProtKB-UniRule"/>
</dbReference>
<dbReference type="InterPro" id="IPR009071">
    <property type="entry name" value="HMG_box_dom"/>
</dbReference>
<feature type="compositionally biased region" description="Acidic residues" evidence="3">
    <location>
        <begin position="339"/>
        <end position="352"/>
    </location>
</feature>
<keyword evidence="2" id="KW-0539">Nucleus</keyword>
<accession>A0A9N8HQX1</accession>
<feature type="domain" description="HMG box" evidence="4">
    <location>
        <begin position="302"/>
        <end position="424"/>
    </location>
</feature>
<gene>
    <name evidence="5" type="ORF">SEMRO_1247_G255890.1</name>
</gene>
<dbReference type="Gene3D" id="1.10.30.10">
    <property type="entry name" value="High mobility group box domain"/>
    <property type="match status" value="1"/>
</dbReference>
<name>A0A9N8HQX1_9STRA</name>
<organism evidence="5 6">
    <name type="scientific">Seminavis robusta</name>
    <dbReference type="NCBI Taxonomy" id="568900"/>
    <lineage>
        <taxon>Eukaryota</taxon>
        <taxon>Sar</taxon>
        <taxon>Stramenopiles</taxon>
        <taxon>Ochrophyta</taxon>
        <taxon>Bacillariophyta</taxon>
        <taxon>Bacillariophyceae</taxon>
        <taxon>Bacillariophycidae</taxon>
        <taxon>Naviculales</taxon>
        <taxon>Naviculaceae</taxon>
        <taxon>Seminavis</taxon>
    </lineage>
</organism>
<dbReference type="Proteomes" id="UP001153069">
    <property type="component" value="Unassembled WGS sequence"/>
</dbReference>
<dbReference type="InterPro" id="IPR050342">
    <property type="entry name" value="HMGB"/>
</dbReference>
<evidence type="ECO:0000313" key="5">
    <source>
        <dbReference type="EMBL" id="CAB9521907.1"/>
    </source>
</evidence>
<dbReference type="PANTHER" id="PTHR48112">
    <property type="entry name" value="HIGH MOBILITY GROUP PROTEIN DSP1"/>
    <property type="match status" value="1"/>
</dbReference>
<feature type="compositionally biased region" description="Basic and acidic residues" evidence="3">
    <location>
        <begin position="325"/>
        <end position="334"/>
    </location>
</feature>
<evidence type="ECO:0000256" key="3">
    <source>
        <dbReference type="SAM" id="MobiDB-lite"/>
    </source>
</evidence>
<dbReference type="SMART" id="SM00398">
    <property type="entry name" value="HMG"/>
    <property type="match status" value="1"/>
</dbReference>